<gene>
    <name evidence="3" type="ORF">CAEBREN_11912</name>
</gene>
<dbReference type="eggNOG" id="ENOG502RPZV">
    <property type="taxonomic scope" value="Eukaryota"/>
</dbReference>
<dbReference type="EMBL" id="GL379787">
    <property type="protein sequence ID" value="EGT30797.1"/>
    <property type="molecule type" value="Genomic_DNA"/>
</dbReference>
<name>G0M9T1_CAEBE</name>
<dbReference type="OMA" id="YITATMI"/>
<dbReference type="GO" id="GO:0046983">
    <property type="term" value="F:protein dimerization activity"/>
    <property type="evidence" value="ECO:0007669"/>
    <property type="project" value="InterPro"/>
</dbReference>
<evidence type="ECO:0000259" key="2">
    <source>
        <dbReference type="Pfam" id="PF00010"/>
    </source>
</evidence>
<accession>G0M9T1</accession>
<organism evidence="4">
    <name type="scientific">Caenorhabditis brenneri</name>
    <name type="common">Nematode worm</name>
    <dbReference type="NCBI Taxonomy" id="135651"/>
    <lineage>
        <taxon>Eukaryota</taxon>
        <taxon>Metazoa</taxon>
        <taxon>Ecdysozoa</taxon>
        <taxon>Nematoda</taxon>
        <taxon>Chromadorea</taxon>
        <taxon>Rhabditida</taxon>
        <taxon>Rhabditina</taxon>
        <taxon>Rhabditomorpha</taxon>
        <taxon>Rhabditoidea</taxon>
        <taxon>Rhabditidae</taxon>
        <taxon>Peloderinae</taxon>
        <taxon>Caenorhabditis</taxon>
    </lineage>
</organism>
<evidence type="ECO:0000256" key="1">
    <source>
        <dbReference type="SAM" id="MobiDB-lite"/>
    </source>
</evidence>
<sequence>MDSSKINIGAPSRKKIRDAERQEELKEKISMLKNLVVKDLDQKMSQLDILKATHKAALKIKNISASGPYCRGFYDGVENIESLVISYIKSLYMNKTKASQISKIRKFFELKQDKTADISRNQSSSTFAGAGAVDMRQVRRQREQNRRDCHSEGYSLLRQFIDENGLCAYSHSPLHRTQVLDLMIDYISQAANATLPSSPDDLKLYLDGFEHGNTVGKASVTSFFETDSFLMNQSAALRTFLELQRGSSSSPTPITSAPVAPSVQFNPLLIYQLPVLFPDLFALPVHQIPSSTGSVASPSSLADASASSSDRDSDSVPVSEEKENESGIFRPWE</sequence>
<dbReference type="InParanoid" id="G0M9T1"/>
<dbReference type="HOGENOM" id="CLU_834781_0_0_1"/>
<dbReference type="Proteomes" id="UP000008068">
    <property type="component" value="Unassembled WGS sequence"/>
</dbReference>
<protein>
    <recommendedName>
        <fullName evidence="2">BHLH domain-containing protein</fullName>
    </recommendedName>
</protein>
<feature type="compositionally biased region" description="Low complexity" evidence="1">
    <location>
        <begin position="290"/>
        <end position="308"/>
    </location>
</feature>
<proteinExistence type="predicted"/>
<keyword evidence="4" id="KW-1185">Reference proteome</keyword>
<dbReference type="Pfam" id="PF00010">
    <property type="entry name" value="HLH"/>
    <property type="match status" value="1"/>
</dbReference>
<evidence type="ECO:0000313" key="3">
    <source>
        <dbReference type="EMBL" id="EGT30797.1"/>
    </source>
</evidence>
<feature type="domain" description="BHLH" evidence="2">
    <location>
        <begin position="136"/>
        <end position="189"/>
    </location>
</feature>
<feature type="compositionally biased region" description="Basic and acidic residues" evidence="1">
    <location>
        <begin position="309"/>
        <end position="325"/>
    </location>
</feature>
<dbReference type="AlphaFoldDB" id="G0M9T1"/>
<feature type="region of interest" description="Disordered" evidence="1">
    <location>
        <begin position="290"/>
        <end position="333"/>
    </location>
</feature>
<dbReference type="InterPro" id="IPR011598">
    <property type="entry name" value="bHLH_dom"/>
</dbReference>
<evidence type="ECO:0000313" key="4">
    <source>
        <dbReference type="Proteomes" id="UP000008068"/>
    </source>
</evidence>
<reference evidence="4" key="1">
    <citation type="submission" date="2011-07" db="EMBL/GenBank/DDBJ databases">
        <authorList>
            <consortium name="Caenorhabditis brenneri Sequencing and Analysis Consortium"/>
            <person name="Wilson R.K."/>
        </authorList>
    </citation>
    <scope>NUCLEOTIDE SEQUENCE [LARGE SCALE GENOMIC DNA]</scope>
    <source>
        <strain evidence="4">PB2801</strain>
    </source>
</reference>
<dbReference type="STRING" id="135651.G0M9T1"/>